<gene>
    <name evidence="8" type="ORF">COX41_02365</name>
</gene>
<dbReference type="GO" id="GO:0051539">
    <property type="term" value="F:4 iron, 4 sulfur cluster binding"/>
    <property type="evidence" value="ECO:0007669"/>
    <property type="project" value="UniProtKB-KW"/>
</dbReference>
<dbReference type="GO" id="GO:0046872">
    <property type="term" value="F:metal ion binding"/>
    <property type="evidence" value="ECO:0007669"/>
    <property type="project" value="UniProtKB-KW"/>
</dbReference>
<dbReference type="AlphaFoldDB" id="A0A2G9YJX7"/>
<dbReference type="NCBIfam" id="TIGR00722">
    <property type="entry name" value="ttdA_fumA_fumB"/>
    <property type="match status" value="1"/>
</dbReference>
<keyword evidence="2" id="KW-0004">4Fe-4S</keyword>
<evidence type="ECO:0000256" key="1">
    <source>
        <dbReference type="ARBA" id="ARBA00008876"/>
    </source>
</evidence>
<dbReference type="EC" id="4.2.1.2" evidence="8"/>
<dbReference type="Pfam" id="PF05681">
    <property type="entry name" value="Fumerase"/>
    <property type="match status" value="1"/>
</dbReference>
<protein>
    <submittedName>
        <fullName evidence="8">Fumarate hydratase</fullName>
        <ecNumber evidence="8">4.2.1.2</ecNumber>
    </submittedName>
</protein>
<keyword evidence="4" id="KW-0408">Iron</keyword>
<proteinExistence type="inferred from homology"/>
<comment type="caution">
    <text evidence="8">The sequence shown here is derived from an EMBL/GenBank/DDBJ whole genome shotgun (WGS) entry which is preliminary data.</text>
</comment>
<dbReference type="PANTHER" id="PTHR30389">
    <property type="entry name" value="FUMARATE HYDRATASE-RELATED"/>
    <property type="match status" value="1"/>
</dbReference>
<name>A0A2G9YJX7_9BACT</name>
<evidence type="ECO:0000313" key="9">
    <source>
        <dbReference type="Proteomes" id="UP000231292"/>
    </source>
</evidence>
<keyword evidence="6 8" id="KW-0456">Lyase</keyword>
<sequence>MKIITVKKIENAVAQLAREANLFLRKDVLTALKKSYRLEKNKRSKLFLKAIIDNAVYARKEKLAICQDTGLPLVFIELGQDVRILGDFKQAVIKGIALGYRKGNFRESIVSDPLLRGKPVYQGAVIHMDIVKGSKIKITVMPKGFGCENKSQLKMFLPTVGIGEIKKFIIEAVKTAGPDACPPYVVGVGIGGTADYASLLAKKALLK</sequence>
<evidence type="ECO:0000256" key="2">
    <source>
        <dbReference type="ARBA" id="ARBA00022485"/>
    </source>
</evidence>
<dbReference type="EMBL" id="PCRK01000050">
    <property type="protein sequence ID" value="PIP19547.1"/>
    <property type="molecule type" value="Genomic_DNA"/>
</dbReference>
<evidence type="ECO:0000256" key="3">
    <source>
        <dbReference type="ARBA" id="ARBA00022723"/>
    </source>
</evidence>
<evidence type="ECO:0000313" key="8">
    <source>
        <dbReference type="EMBL" id="PIP19547.1"/>
    </source>
</evidence>
<dbReference type="GO" id="GO:0004333">
    <property type="term" value="F:fumarate hydratase activity"/>
    <property type="evidence" value="ECO:0007669"/>
    <property type="project" value="UniProtKB-EC"/>
</dbReference>
<dbReference type="PANTHER" id="PTHR30389:SF17">
    <property type="entry name" value="L(+)-TARTRATE DEHYDRATASE SUBUNIT ALPHA-RELATED"/>
    <property type="match status" value="1"/>
</dbReference>
<organism evidence="8 9">
    <name type="scientific">Candidatus Sherwoodlollariibacterium unditelluris</name>
    <dbReference type="NCBI Taxonomy" id="1974757"/>
    <lineage>
        <taxon>Bacteria</taxon>
        <taxon>Pseudomonadati</taxon>
        <taxon>Candidatus Omnitrophota</taxon>
        <taxon>Candidatus Sherwoodlollariibacterium</taxon>
    </lineage>
</organism>
<reference evidence="8 9" key="1">
    <citation type="submission" date="2017-09" db="EMBL/GenBank/DDBJ databases">
        <title>Depth-based differentiation of microbial function through sediment-hosted aquifers and enrichment of novel symbionts in the deep terrestrial subsurface.</title>
        <authorList>
            <person name="Probst A.J."/>
            <person name="Ladd B."/>
            <person name="Jarett J.K."/>
            <person name="Geller-Mcgrath D.E."/>
            <person name="Sieber C.M."/>
            <person name="Emerson J.B."/>
            <person name="Anantharaman K."/>
            <person name="Thomas B.C."/>
            <person name="Malmstrom R."/>
            <person name="Stieglmeier M."/>
            <person name="Klingl A."/>
            <person name="Woyke T."/>
            <person name="Ryan C.M."/>
            <person name="Banfield J.F."/>
        </authorList>
    </citation>
    <scope>NUCLEOTIDE SEQUENCE [LARGE SCALE GENOMIC DNA]</scope>
    <source>
        <strain evidence="8">CG23_combo_of_CG06-09_8_20_14_all_41_10</strain>
    </source>
</reference>
<evidence type="ECO:0000256" key="4">
    <source>
        <dbReference type="ARBA" id="ARBA00023004"/>
    </source>
</evidence>
<feature type="domain" description="Fe-S hydro-lyase tartrate dehydratase alpha-type catalytic" evidence="7">
    <location>
        <begin position="11"/>
        <end position="206"/>
    </location>
</feature>
<keyword evidence="3" id="KW-0479">Metal-binding</keyword>
<evidence type="ECO:0000256" key="6">
    <source>
        <dbReference type="ARBA" id="ARBA00023239"/>
    </source>
</evidence>
<accession>A0A2G9YJX7</accession>
<keyword evidence="5" id="KW-0411">Iron-sulfur</keyword>
<evidence type="ECO:0000259" key="7">
    <source>
        <dbReference type="Pfam" id="PF05681"/>
    </source>
</evidence>
<evidence type="ECO:0000256" key="5">
    <source>
        <dbReference type="ARBA" id="ARBA00023014"/>
    </source>
</evidence>
<dbReference type="Proteomes" id="UP000231292">
    <property type="component" value="Unassembled WGS sequence"/>
</dbReference>
<comment type="similarity">
    <text evidence="1">Belongs to the class-I fumarase family.</text>
</comment>
<dbReference type="InterPro" id="IPR051208">
    <property type="entry name" value="Class-I_Fumarase/Tartrate_DH"/>
</dbReference>
<feature type="non-terminal residue" evidence="8">
    <location>
        <position position="207"/>
    </location>
</feature>
<dbReference type="InterPro" id="IPR004646">
    <property type="entry name" value="Fe-S_hydro-lyase_TtdA-typ_cat"/>
</dbReference>